<protein>
    <submittedName>
        <fullName evidence="3">ESPR domain-containing protein</fullName>
    </submittedName>
</protein>
<keyword evidence="4" id="KW-1185">Reference proteome</keyword>
<comment type="caution">
    <text evidence="3">The sequence shown here is derived from an EMBL/GenBank/DDBJ whole genome shotgun (WGS) entry which is preliminary data.</text>
</comment>
<proteinExistence type="predicted"/>
<evidence type="ECO:0000313" key="4">
    <source>
        <dbReference type="Proteomes" id="UP001139171"/>
    </source>
</evidence>
<gene>
    <name evidence="3" type="ORF">LPW36_07745</name>
</gene>
<feature type="compositionally biased region" description="Polar residues" evidence="1">
    <location>
        <begin position="87"/>
        <end position="106"/>
    </location>
</feature>
<dbReference type="InterPro" id="IPR024973">
    <property type="entry name" value="ESPR"/>
</dbReference>
<organism evidence="3 4">
    <name type="scientific">Limnobaculum eriocheiris</name>
    <dbReference type="NCBI Taxonomy" id="2897391"/>
    <lineage>
        <taxon>Bacteria</taxon>
        <taxon>Pseudomonadati</taxon>
        <taxon>Pseudomonadota</taxon>
        <taxon>Gammaproteobacteria</taxon>
        <taxon>Enterobacterales</taxon>
        <taxon>Budviciaceae</taxon>
        <taxon>Limnobaculum</taxon>
    </lineage>
</organism>
<dbReference type="EMBL" id="JAJNAG010000012">
    <property type="protein sequence ID" value="MCD1125897.1"/>
    <property type="molecule type" value="Genomic_DNA"/>
</dbReference>
<dbReference type="RefSeq" id="WP_230608912.1">
    <property type="nucleotide sequence ID" value="NZ_JAJNAG010000012.1"/>
</dbReference>
<dbReference type="Pfam" id="PF13018">
    <property type="entry name" value="ESPR"/>
    <property type="match status" value="1"/>
</dbReference>
<sequence length="106" mass="10743">MNKIYRLIWSSAQRAWVVVGELSSAQGKGKTRAVTSTIGRSGLAIGVLTAAMLSAPAEAWTVDAGSVRNGSATAANDNAITTNTAIGSGSQTTTDAAGQSTAIHHQ</sequence>
<evidence type="ECO:0000256" key="1">
    <source>
        <dbReference type="SAM" id="MobiDB-lite"/>
    </source>
</evidence>
<evidence type="ECO:0000259" key="2">
    <source>
        <dbReference type="Pfam" id="PF13018"/>
    </source>
</evidence>
<reference evidence="3" key="1">
    <citation type="submission" date="2021-11" db="EMBL/GenBank/DDBJ databases">
        <title>Jinshanibacter sp. isolated from one year old Eriocheir sinensis.</title>
        <authorList>
            <person name="Li J.-Y."/>
            <person name="He W."/>
            <person name="Gao T.-H."/>
        </authorList>
    </citation>
    <scope>NUCLEOTIDE SEQUENCE</scope>
    <source>
        <strain evidence="3">LJY008</strain>
    </source>
</reference>
<evidence type="ECO:0000313" key="3">
    <source>
        <dbReference type="EMBL" id="MCD1125897.1"/>
    </source>
</evidence>
<feature type="region of interest" description="Disordered" evidence="1">
    <location>
        <begin position="71"/>
        <end position="106"/>
    </location>
</feature>
<accession>A0A9X1MW81</accession>
<name>A0A9X1MW81_9GAMM</name>
<feature type="domain" description="ESPR" evidence="2">
    <location>
        <begin position="1"/>
        <end position="46"/>
    </location>
</feature>
<dbReference type="Proteomes" id="UP001139171">
    <property type="component" value="Unassembled WGS sequence"/>
</dbReference>
<feature type="compositionally biased region" description="Low complexity" evidence="1">
    <location>
        <begin position="72"/>
        <end position="86"/>
    </location>
</feature>
<dbReference type="AlphaFoldDB" id="A0A9X1MW81"/>